<dbReference type="EMBL" id="CAJPEV010003116">
    <property type="protein sequence ID" value="CAG0898966.1"/>
    <property type="molecule type" value="Genomic_DNA"/>
</dbReference>
<gene>
    <name evidence="2" type="ORF">DSTB1V02_LOCUS10629</name>
</gene>
<dbReference type="SUPFAM" id="SSF56436">
    <property type="entry name" value="C-type lectin-like"/>
    <property type="match status" value="1"/>
</dbReference>
<accession>A0A7R9FQ28</accession>
<organism evidence="2">
    <name type="scientific">Darwinula stevensoni</name>
    <dbReference type="NCBI Taxonomy" id="69355"/>
    <lineage>
        <taxon>Eukaryota</taxon>
        <taxon>Metazoa</taxon>
        <taxon>Ecdysozoa</taxon>
        <taxon>Arthropoda</taxon>
        <taxon>Crustacea</taxon>
        <taxon>Oligostraca</taxon>
        <taxon>Ostracoda</taxon>
        <taxon>Podocopa</taxon>
        <taxon>Podocopida</taxon>
        <taxon>Darwinulocopina</taxon>
        <taxon>Darwinuloidea</taxon>
        <taxon>Darwinulidae</taxon>
        <taxon>Darwinula</taxon>
    </lineage>
</organism>
<protein>
    <recommendedName>
        <fullName evidence="1">C-type lectin domain-containing protein</fullName>
    </recommendedName>
</protein>
<proteinExistence type="predicted"/>
<dbReference type="Proteomes" id="UP000677054">
    <property type="component" value="Unassembled WGS sequence"/>
</dbReference>
<dbReference type="EMBL" id="LR902633">
    <property type="protein sequence ID" value="CAD7250860.1"/>
    <property type="molecule type" value="Genomic_DNA"/>
</dbReference>
<dbReference type="InterPro" id="IPR001304">
    <property type="entry name" value="C-type_lectin-like"/>
</dbReference>
<keyword evidence="3" id="KW-1185">Reference proteome</keyword>
<dbReference type="InterPro" id="IPR016187">
    <property type="entry name" value="CTDL_fold"/>
</dbReference>
<reference evidence="2" key="1">
    <citation type="submission" date="2020-11" db="EMBL/GenBank/DDBJ databases">
        <authorList>
            <person name="Tran Van P."/>
        </authorList>
    </citation>
    <scope>NUCLEOTIDE SEQUENCE</scope>
</reference>
<dbReference type="Gene3D" id="3.10.100.10">
    <property type="entry name" value="Mannose-Binding Protein A, subunit A"/>
    <property type="match status" value="1"/>
</dbReference>
<dbReference type="CDD" id="cd00037">
    <property type="entry name" value="CLECT"/>
    <property type="match status" value="1"/>
</dbReference>
<evidence type="ECO:0000313" key="3">
    <source>
        <dbReference type="Proteomes" id="UP000677054"/>
    </source>
</evidence>
<dbReference type="AlphaFoldDB" id="A0A7R9FQ28"/>
<dbReference type="Pfam" id="PF00059">
    <property type="entry name" value="Lectin_C"/>
    <property type="match status" value="1"/>
</dbReference>
<sequence length="113" mass="12111">MALASSLDLNCGNIGFREGYTLAPGTRSYVKMTVSSINANDAATACQKEGAQLLSSNNAAVHNHTMQLWKIRPSGTNSFWVGGRSVGNKNSWVFPDELSLMKDKFAGIKGDAN</sequence>
<name>A0A7R9FQ28_9CRUS</name>
<dbReference type="InterPro" id="IPR016186">
    <property type="entry name" value="C-type_lectin-like/link_sf"/>
</dbReference>
<evidence type="ECO:0000259" key="1">
    <source>
        <dbReference type="Pfam" id="PF00059"/>
    </source>
</evidence>
<feature type="domain" description="C-type lectin" evidence="1">
    <location>
        <begin position="36"/>
        <end position="101"/>
    </location>
</feature>
<evidence type="ECO:0000313" key="2">
    <source>
        <dbReference type="EMBL" id="CAD7250860.1"/>
    </source>
</evidence>